<proteinExistence type="predicted"/>
<comment type="caution">
    <text evidence="1">The sequence shown here is derived from an EMBL/GenBank/DDBJ whole genome shotgun (WGS) entry which is preliminary data.</text>
</comment>
<dbReference type="Proteomes" id="UP000430079">
    <property type="component" value="Unassembled WGS sequence"/>
</dbReference>
<reference evidence="1 2" key="1">
    <citation type="submission" date="2019-12" db="EMBL/GenBank/DDBJ databases">
        <title>Whole genome shotgun sequence of Streptomyces hygroscopicus subsp. glebosus NBRC 13786.</title>
        <authorList>
            <person name="Ichikawa N."/>
            <person name="Kimura A."/>
            <person name="Kitahashi Y."/>
            <person name="Komaki H."/>
            <person name="Tamura T."/>
        </authorList>
    </citation>
    <scope>NUCLEOTIDE SEQUENCE [LARGE SCALE GENOMIC DNA]</scope>
    <source>
        <strain evidence="1 2">NBRC 13786</strain>
    </source>
</reference>
<sequence>MFVAEGNAAVCEFAAFRRRSPLEYGLAWRAATDTGRIRAFAESAVEMVRRQGDPGDACAECR</sequence>
<organism evidence="1 2">
    <name type="scientific">Streptomyces glebosus</name>
    <dbReference type="NCBI Taxonomy" id="249580"/>
    <lineage>
        <taxon>Bacteria</taxon>
        <taxon>Bacillati</taxon>
        <taxon>Actinomycetota</taxon>
        <taxon>Actinomycetes</taxon>
        <taxon>Kitasatosporales</taxon>
        <taxon>Streptomycetaceae</taxon>
        <taxon>Streptomyces</taxon>
    </lineage>
</organism>
<dbReference type="AlphaFoldDB" id="A0A640SSD4"/>
<gene>
    <name evidence="1" type="ORF">Sgleb_04520</name>
</gene>
<dbReference type="EMBL" id="BLIO01000001">
    <property type="protein sequence ID" value="GFE12405.1"/>
    <property type="molecule type" value="Genomic_DNA"/>
</dbReference>
<keyword evidence="2" id="KW-1185">Reference proteome</keyword>
<evidence type="ECO:0008006" key="3">
    <source>
        <dbReference type="Google" id="ProtNLM"/>
    </source>
</evidence>
<evidence type="ECO:0000313" key="2">
    <source>
        <dbReference type="Proteomes" id="UP000430079"/>
    </source>
</evidence>
<evidence type="ECO:0000313" key="1">
    <source>
        <dbReference type="EMBL" id="GFE12405.1"/>
    </source>
</evidence>
<name>A0A640SSD4_9ACTN</name>
<protein>
    <recommendedName>
        <fullName evidence="3">LysR substrate-binding domain-containing protein</fullName>
    </recommendedName>
</protein>
<accession>A0A640SSD4</accession>